<protein>
    <submittedName>
        <fullName evidence="3">Uncharacterized protein</fullName>
    </submittedName>
</protein>
<evidence type="ECO:0000313" key="4">
    <source>
        <dbReference type="Proteomes" id="UP000017396"/>
    </source>
</evidence>
<organism evidence="3 4">
    <name type="scientific">Gloeobacter kilaueensis (strain ATCC BAA-2537 / CCAP 1431/1 / ULC 316 / JS1)</name>
    <dbReference type="NCBI Taxonomy" id="1183438"/>
    <lineage>
        <taxon>Bacteria</taxon>
        <taxon>Bacillati</taxon>
        <taxon>Cyanobacteriota</taxon>
        <taxon>Cyanophyceae</taxon>
        <taxon>Gloeobacterales</taxon>
        <taxon>Gloeobacteraceae</taxon>
        <taxon>Gloeobacter</taxon>
    </lineage>
</organism>
<dbReference type="AlphaFoldDB" id="U5QJD3"/>
<dbReference type="OrthoDB" id="425513at2"/>
<dbReference type="Proteomes" id="UP000017396">
    <property type="component" value="Chromosome"/>
</dbReference>
<evidence type="ECO:0000256" key="1">
    <source>
        <dbReference type="SAM" id="Coils"/>
    </source>
</evidence>
<accession>U5QJD3</accession>
<dbReference type="EMBL" id="CP003587">
    <property type="protein sequence ID" value="AGY57729.1"/>
    <property type="molecule type" value="Genomic_DNA"/>
</dbReference>
<feature type="region of interest" description="Disordered" evidence="2">
    <location>
        <begin position="83"/>
        <end position="119"/>
    </location>
</feature>
<sequence>MLRAQQYLFDLGPGSFLSVSLAGEQTIVSAHSDATGQQQSQQSSFPTGSWLSEPQGWEAHGVVYLRIQAQQGTIWLRAGHGQIGSGSPPPQDAMPMPSRAMTGPPRSKSATTMPPMQPLQPLQPMEMRMGNMAMRMGDEPAVDLQAENLKLREENLKLREEVLALREQLWSQRRGGSASS</sequence>
<reference evidence="3 4" key="1">
    <citation type="journal article" date="2013" name="PLoS ONE">
        <title>Cultivation and Complete Genome Sequencing of Gloeobacter kilaueensis sp. nov., from a Lava Cave in Kilauea Caldera, Hawai'i.</title>
        <authorList>
            <person name="Saw J.H."/>
            <person name="Schatz M."/>
            <person name="Brown M.V."/>
            <person name="Kunkel D.D."/>
            <person name="Foster J.S."/>
            <person name="Shick H."/>
            <person name="Christensen S."/>
            <person name="Hou S."/>
            <person name="Wan X."/>
            <person name="Donachie S.P."/>
        </authorList>
    </citation>
    <scope>NUCLEOTIDE SEQUENCE [LARGE SCALE GENOMIC DNA]</scope>
    <source>
        <strain evidence="4">JS</strain>
    </source>
</reference>
<feature type="region of interest" description="Disordered" evidence="2">
    <location>
        <begin position="32"/>
        <end position="52"/>
    </location>
</feature>
<proteinExistence type="predicted"/>
<name>U5QJD3_GLOK1</name>
<evidence type="ECO:0000256" key="2">
    <source>
        <dbReference type="SAM" id="MobiDB-lite"/>
    </source>
</evidence>
<keyword evidence="1" id="KW-0175">Coiled coil</keyword>
<feature type="coiled-coil region" evidence="1">
    <location>
        <begin position="141"/>
        <end position="168"/>
    </location>
</feature>
<evidence type="ECO:0000313" key="3">
    <source>
        <dbReference type="EMBL" id="AGY57729.1"/>
    </source>
</evidence>
<dbReference type="STRING" id="1183438.GKIL_1483"/>
<dbReference type="KEGG" id="glj:GKIL_1483"/>
<gene>
    <name evidence="3" type="ORF">GKIL_1483</name>
</gene>
<dbReference type="PATRIC" id="fig|1183438.3.peg.1462"/>
<dbReference type="HOGENOM" id="CLU_1508554_0_0_3"/>
<dbReference type="RefSeq" id="WP_023172834.1">
    <property type="nucleotide sequence ID" value="NC_022600.1"/>
</dbReference>
<keyword evidence="4" id="KW-1185">Reference proteome</keyword>